<accession>A0AAD7A4T8</accession>
<protein>
    <recommendedName>
        <fullName evidence="3">L-serine ammonia-lyase</fullName>
        <ecNumber evidence="3">4.3.1.17</ecNumber>
    </recommendedName>
</protein>
<dbReference type="InterPro" id="IPR036052">
    <property type="entry name" value="TrpB-like_PALP_sf"/>
</dbReference>
<dbReference type="Gene3D" id="3.40.50.1100">
    <property type="match status" value="2"/>
</dbReference>
<dbReference type="InterPro" id="IPR001926">
    <property type="entry name" value="TrpB-like_PALP"/>
</dbReference>
<dbReference type="PANTHER" id="PTHR48078">
    <property type="entry name" value="THREONINE DEHYDRATASE, MITOCHONDRIAL-RELATED"/>
    <property type="match status" value="1"/>
</dbReference>
<dbReference type="GO" id="GO:0003941">
    <property type="term" value="F:L-serine ammonia-lyase activity"/>
    <property type="evidence" value="ECO:0007669"/>
    <property type="project" value="UniProtKB-EC"/>
</dbReference>
<dbReference type="InterPro" id="IPR050147">
    <property type="entry name" value="Ser/Thr_Dehydratase"/>
</dbReference>
<sequence>MPQLWQESPLILSNPLSRNDASVYLKLETVHPGYSFKSRGISFFVRRAKEAHGSSVHLVIASGGNAALAAACAARSLQVRCSVYIPNGVAQSTLDLLRRENAEVVVGGQHYAEALRAAKTVVDDEDNAVLVPAYEDPVVWEGHSSIILEASKQLGCKPNAIFCSVGGGGLLGGIMIGCDQVGWDSVPIVALETIGSDCFYHSMALNRQGGTVVLPEGVTVVHDEVHDVKLAHFSAFSSKASGSLGASLPAAGVVKRALERAGRVICVSVPDELSMQAASLFADDHKMLVELACSTTLVAAYKEELFDHIIPPTGTKRLGLFIVCGGFKVSLDDIVQYRALFDACSDSLEVYCDGEAVKIKK</sequence>
<comment type="catalytic activity">
    <reaction evidence="6">
        <text>L-serine = pyruvate + NH4(+)</text>
        <dbReference type="Rhea" id="RHEA:19169"/>
        <dbReference type="ChEBI" id="CHEBI:15361"/>
        <dbReference type="ChEBI" id="CHEBI:28938"/>
        <dbReference type="ChEBI" id="CHEBI:33384"/>
        <dbReference type="EC" id="4.3.1.17"/>
    </reaction>
</comment>
<evidence type="ECO:0000256" key="6">
    <source>
        <dbReference type="ARBA" id="ARBA00049406"/>
    </source>
</evidence>
<keyword evidence="9" id="KW-1185">Reference proteome</keyword>
<dbReference type="GO" id="GO:0006567">
    <property type="term" value="P:L-threonine catabolic process"/>
    <property type="evidence" value="ECO:0007669"/>
    <property type="project" value="TreeGrafter"/>
</dbReference>
<dbReference type="Pfam" id="PF00291">
    <property type="entry name" value="PALP"/>
    <property type="match status" value="1"/>
</dbReference>
<gene>
    <name evidence="8" type="ORF">DFH08DRAFT_865475</name>
</gene>
<evidence type="ECO:0000256" key="5">
    <source>
        <dbReference type="ARBA" id="ARBA00023239"/>
    </source>
</evidence>
<dbReference type="SUPFAM" id="SSF53686">
    <property type="entry name" value="Tryptophan synthase beta subunit-like PLP-dependent enzymes"/>
    <property type="match status" value="1"/>
</dbReference>
<dbReference type="InterPro" id="IPR000634">
    <property type="entry name" value="Ser/Thr_deHydtase_PyrdxlP-BS"/>
</dbReference>
<dbReference type="GO" id="GO:0030170">
    <property type="term" value="F:pyridoxal phosphate binding"/>
    <property type="evidence" value="ECO:0007669"/>
    <property type="project" value="InterPro"/>
</dbReference>
<comment type="similarity">
    <text evidence="2">Belongs to the serine/threonine dehydratase family.</text>
</comment>
<keyword evidence="4" id="KW-0663">Pyridoxal phosphate</keyword>
<organism evidence="8 9">
    <name type="scientific">Mycena albidolilacea</name>
    <dbReference type="NCBI Taxonomy" id="1033008"/>
    <lineage>
        <taxon>Eukaryota</taxon>
        <taxon>Fungi</taxon>
        <taxon>Dikarya</taxon>
        <taxon>Basidiomycota</taxon>
        <taxon>Agaricomycotina</taxon>
        <taxon>Agaricomycetes</taxon>
        <taxon>Agaricomycetidae</taxon>
        <taxon>Agaricales</taxon>
        <taxon>Marasmiineae</taxon>
        <taxon>Mycenaceae</taxon>
        <taxon>Mycena</taxon>
    </lineage>
</organism>
<evidence type="ECO:0000256" key="3">
    <source>
        <dbReference type="ARBA" id="ARBA00012093"/>
    </source>
</evidence>
<dbReference type="PROSITE" id="PS00165">
    <property type="entry name" value="DEHYDRATASE_SER_THR"/>
    <property type="match status" value="1"/>
</dbReference>
<evidence type="ECO:0000256" key="2">
    <source>
        <dbReference type="ARBA" id="ARBA00010869"/>
    </source>
</evidence>
<name>A0AAD7A4T8_9AGAR</name>
<evidence type="ECO:0000259" key="7">
    <source>
        <dbReference type="Pfam" id="PF00291"/>
    </source>
</evidence>
<reference evidence="8" key="1">
    <citation type="submission" date="2023-03" db="EMBL/GenBank/DDBJ databases">
        <title>Massive genome expansion in bonnet fungi (Mycena s.s.) driven by repeated elements and novel gene families across ecological guilds.</title>
        <authorList>
            <consortium name="Lawrence Berkeley National Laboratory"/>
            <person name="Harder C.B."/>
            <person name="Miyauchi S."/>
            <person name="Viragh M."/>
            <person name="Kuo A."/>
            <person name="Thoen E."/>
            <person name="Andreopoulos B."/>
            <person name="Lu D."/>
            <person name="Skrede I."/>
            <person name="Drula E."/>
            <person name="Henrissat B."/>
            <person name="Morin E."/>
            <person name="Kohler A."/>
            <person name="Barry K."/>
            <person name="LaButti K."/>
            <person name="Morin E."/>
            <person name="Salamov A."/>
            <person name="Lipzen A."/>
            <person name="Mereny Z."/>
            <person name="Hegedus B."/>
            <person name="Baldrian P."/>
            <person name="Stursova M."/>
            <person name="Weitz H."/>
            <person name="Taylor A."/>
            <person name="Grigoriev I.V."/>
            <person name="Nagy L.G."/>
            <person name="Martin F."/>
            <person name="Kauserud H."/>
        </authorList>
    </citation>
    <scope>NUCLEOTIDE SEQUENCE</scope>
    <source>
        <strain evidence="8">CBHHK002</strain>
    </source>
</reference>
<evidence type="ECO:0000256" key="4">
    <source>
        <dbReference type="ARBA" id="ARBA00022898"/>
    </source>
</evidence>
<dbReference type="PANTHER" id="PTHR48078:SF2">
    <property type="entry name" value="CATABOLIC L-SERINE_THREONINE DEHYDRATASE"/>
    <property type="match status" value="1"/>
</dbReference>
<evidence type="ECO:0000313" key="8">
    <source>
        <dbReference type="EMBL" id="KAJ7349470.1"/>
    </source>
</evidence>
<dbReference type="EC" id="4.3.1.17" evidence="3"/>
<keyword evidence="5" id="KW-0456">Lyase</keyword>
<comment type="cofactor">
    <cofactor evidence="1">
        <name>pyridoxal 5'-phosphate</name>
        <dbReference type="ChEBI" id="CHEBI:597326"/>
    </cofactor>
</comment>
<comment type="caution">
    <text evidence="8">The sequence shown here is derived from an EMBL/GenBank/DDBJ whole genome shotgun (WGS) entry which is preliminary data.</text>
</comment>
<evidence type="ECO:0000313" key="9">
    <source>
        <dbReference type="Proteomes" id="UP001218218"/>
    </source>
</evidence>
<dbReference type="GO" id="GO:0009097">
    <property type="term" value="P:isoleucine biosynthetic process"/>
    <property type="evidence" value="ECO:0007669"/>
    <property type="project" value="TreeGrafter"/>
</dbReference>
<proteinExistence type="inferred from homology"/>
<evidence type="ECO:0000256" key="1">
    <source>
        <dbReference type="ARBA" id="ARBA00001933"/>
    </source>
</evidence>
<feature type="domain" description="Tryptophan synthase beta chain-like PALP" evidence="7">
    <location>
        <begin position="6"/>
        <end position="302"/>
    </location>
</feature>
<dbReference type="GO" id="GO:0006565">
    <property type="term" value="P:L-serine catabolic process"/>
    <property type="evidence" value="ECO:0007669"/>
    <property type="project" value="TreeGrafter"/>
</dbReference>
<dbReference type="Proteomes" id="UP001218218">
    <property type="component" value="Unassembled WGS sequence"/>
</dbReference>
<dbReference type="GO" id="GO:0004794">
    <property type="term" value="F:threonine deaminase activity"/>
    <property type="evidence" value="ECO:0007669"/>
    <property type="project" value="TreeGrafter"/>
</dbReference>
<dbReference type="EMBL" id="JARIHO010000016">
    <property type="protein sequence ID" value="KAJ7349470.1"/>
    <property type="molecule type" value="Genomic_DNA"/>
</dbReference>
<dbReference type="AlphaFoldDB" id="A0AAD7A4T8"/>